<dbReference type="eggNOG" id="COG4520">
    <property type="taxonomic scope" value="Bacteria"/>
</dbReference>
<dbReference type="Proteomes" id="UP000004931">
    <property type="component" value="Unassembled WGS sequence"/>
</dbReference>
<feature type="signal peptide" evidence="1">
    <location>
        <begin position="1"/>
        <end position="23"/>
    </location>
</feature>
<organism evidence="2 3">
    <name type="scientific">marine gamma proteobacterium HTCC2143</name>
    <dbReference type="NCBI Taxonomy" id="247633"/>
    <lineage>
        <taxon>Bacteria</taxon>
        <taxon>Pseudomonadati</taxon>
        <taxon>Pseudomonadota</taxon>
        <taxon>Gammaproteobacteria</taxon>
        <taxon>Cellvibrionales</taxon>
        <taxon>Spongiibacteraceae</taxon>
        <taxon>BD1-7 clade</taxon>
    </lineage>
</organism>
<evidence type="ECO:0000313" key="2">
    <source>
        <dbReference type="EMBL" id="EAW30313.1"/>
    </source>
</evidence>
<name>A0YF99_9GAMM</name>
<reference evidence="2 3" key="1">
    <citation type="journal article" date="2010" name="J. Bacteriol.">
        <title>Genome sequence of the oligotrophic marine Gammaproteobacterium HTCC2143, isolated from the Oregon Coast.</title>
        <authorList>
            <person name="Oh H.M."/>
            <person name="Kang I."/>
            <person name="Ferriera S."/>
            <person name="Giovannoni S.J."/>
            <person name="Cho J.C."/>
        </authorList>
    </citation>
    <scope>NUCLEOTIDE SEQUENCE [LARGE SCALE GENOMIC DNA]</scope>
    <source>
        <strain evidence="2 3">HTCC2143</strain>
    </source>
</reference>
<evidence type="ECO:0000256" key="1">
    <source>
        <dbReference type="SAM" id="SignalP"/>
    </source>
</evidence>
<gene>
    <name evidence="2" type="ORF">GP2143_08915</name>
</gene>
<keyword evidence="3" id="KW-1185">Reference proteome</keyword>
<dbReference type="STRING" id="247633.GP2143_08915"/>
<dbReference type="OrthoDB" id="6386665at2"/>
<protein>
    <recommendedName>
        <fullName evidence="4">Surface antigen domain-containing protein</fullName>
    </recommendedName>
</protein>
<evidence type="ECO:0000313" key="3">
    <source>
        <dbReference type="Proteomes" id="UP000004931"/>
    </source>
</evidence>
<keyword evidence="1" id="KW-0732">Signal</keyword>
<comment type="caution">
    <text evidence="2">The sequence shown here is derived from an EMBL/GenBank/DDBJ whole genome shotgun (WGS) entry which is preliminary data.</text>
</comment>
<dbReference type="AlphaFoldDB" id="A0YF99"/>
<evidence type="ECO:0008006" key="4">
    <source>
        <dbReference type="Google" id="ProtNLM"/>
    </source>
</evidence>
<proteinExistence type="predicted"/>
<sequence>MKRRILNVVAIALTMGFAQVSSAGVLDFLYDSILAKFSPEEIVSFKAAINKSLNTAPDKKVITWHSDTSLLSGKILPKLSYSNDGVPCRRTLFLLSENGQRKAHYRFDICQVDAEWQVMQSPVSKFEKAEVVALQDVLVSVLNQTDFNQSKAWSNGKSGNSATITTLTTEKNSCREVAINLTASNNRSSSGTYLFCRENDGSWKRQLSEK</sequence>
<feature type="chain" id="PRO_5002630733" description="Surface antigen domain-containing protein" evidence="1">
    <location>
        <begin position="24"/>
        <end position="210"/>
    </location>
</feature>
<accession>A0YF99</accession>
<dbReference type="EMBL" id="AAVT01000008">
    <property type="protein sequence ID" value="EAW30313.1"/>
    <property type="molecule type" value="Genomic_DNA"/>
</dbReference>